<evidence type="ECO:0000256" key="1">
    <source>
        <dbReference type="ARBA" id="ARBA00022737"/>
    </source>
</evidence>
<reference evidence="3" key="2">
    <citation type="submission" date="2013-10" db="EMBL/GenBank/DDBJ databases">
        <authorList>
            <person name="Aslett M."/>
        </authorList>
    </citation>
    <scope>NUCLEOTIDE SEQUENCE [LARGE SCALE GENOMIC DNA]</scope>
    <source>
        <strain evidence="3">Houghton</strain>
    </source>
</reference>
<name>U6JV52_9EIME</name>
<evidence type="ECO:0000313" key="3">
    <source>
        <dbReference type="EMBL" id="CDJ27932.1"/>
    </source>
</evidence>
<keyword evidence="4" id="KW-1185">Reference proteome</keyword>
<sequence length="544" mass="59906">MITQTTLPDGTLTERLYKLVGEQQFHGAVALLMDLLHSRSNPADQKLCYSLLPILGYCLYMAEDFEAAGEVYNQLFEVFPAVGEYQHGARRVHLHQSRQHCLNQQPFIEAGALKKVVEWLLQRMLKMDGVAAANLCCAVDILQGRLRTANEHLLLLSSSTATTKAALGTDYVTLHNQALSLATTDPTESIRILASLLDERFAPKTTVANLLILYCKYGHFEAAEKLAASFGEVNLGDLNECETEFLRNFMLEISATCCTTSVVERSASTALQEYIDTLIPVLVTLAESYIADGKLSKAEALLGSYGSMCGDSNYWKINMGHILFMQKKYDKCLSFYEDGVRTDVCGRALQGWEVVALTNALAANILLGHIDQAQQLLNLLNASEQLDVRNASTASGWNDSIPHSSVAKLIVGTLYCAEKAYDYGVRSVLEALDPMERALNVNTWGHCKACIGSLLTDVALGNFILDYELKRNIAAVLLRIEAKARSLPCIGVGEYEMKCPQRPTKGLVGAVRTAVPMFVEIVAVEYHIESNAVERLVDDEIKTS</sequence>
<dbReference type="AlphaFoldDB" id="U6JV52"/>
<dbReference type="Gene3D" id="1.25.40.10">
    <property type="entry name" value="Tetratricopeptide repeat domain"/>
    <property type="match status" value="1"/>
</dbReference>
<dbReference type="GO" id="GO:0030992">
    <property type="term" value="C:intraciliary transport particle B"/>
    <property type="evidence" value="ECO:0007669"/>
    <property type="project" value="TreeGrafter"/>
</dbReference>
<dbReference type="SUPFAM" id="SSF48452">
    <property type="entry name" value="TPR-like"/>
    <property type="match status" value="1"/>
</dbReference>
<dbReference type="PANTHER" id="PTHR20931:SF0">
    <property type="entry name" value="TETRATRICOPEPTIDE REPEAT PROTEIN 30"/>
    <property type="match status" value="1"/>
</dbReference>
<gene>
    <name evidence="3" type="ORF">EMH_0096350</name>
</gene>
<proteinExistence type="predicted"/>
<dbReference type="OrthoDB" id="347405at2759"/>
<dbReference type="VEuPathDB" id="ToxoDB:EMH_0096350"/>
<protein>
    <submittedName>
        <fullName evidence="3">Tetratricopeptide repeat protein, related</fullName>
    </submittedName>
</protein>
<keyword evidence="1" id="KW-0677">Repeat</keyword>
<dbReference type="InterPro" id="IPR039941">
    <property type="entry name" value="TT30"/>
</dbReference>
<dbReference type="PANTHER" id="PTHR20931">
    <property type="entry name" value="TETRATRICOPEPTIDE REPEAT PROTEIN 30"/>
    <property type="match status" value="1"/>
</dbReference>
<dbReference type="RefSeq" id="XP_013350509.1">
    <property type="nucleotide sequence ID" value="XM_013495055.1"/>
</dbReference>
<evidence type="ECO:0000313" key="4">
    <source>
        <dbReference type="Proteomes" id="UP000030744"/>
    </source>
</evidence>
<accession>U6JV52</accession>
<organism evidence="3 4">
    <name type="scientific">Eimeria mitis</name>
    <dbReference type="NCBI Taxonomy" id="44415"/>
    <lineage>
        <taxon>Eukaryota</taxon>
        <taxon>Sar</taxon>
        <taxon>Alveolata</taxon>
        <taxon>Apicomplexa</taxon>
        <taxon>Conoidasida</taxon>
        <taxon>Coccidia</taxon>
        <taxon>Eucoccidiorida</taxon>
        <taxon>Eimeriorina</taxon>
        <taxon>Eimeriidae</taxon>
        <taxon>Eimeria</taxon>
    </lineage>
</organism>
<reference evidence="3" key="1">
    <citation type="submission" date="2013-10" db="EMBL/GenBank/DDBJ databases">
        <title>Genomic analysis of the causative agents of coccidiosis in chickens.</title>
        <authorList>
            <person name="Reid A.J."/>
            <person name="Blake D."/>
            <person name="Billington K."/>
            <person name="Browne H."/>
            <person name="Dunn M."/>
            <person name="Hung S."/>
            <person name="Kawahara F."/>
            <person name="Miranda-Saavedra D."/>
            <person name="Mourier T."/>
            <person name="Nagra H."/>
            <person name="Otto T.D."/>
            <person name="Rawlings N."/>
            <person name="Sanchez A."/>
            <person name="Sanders M."/>
            <person name="Subramaniam C."/>
            <person name="Tay Y."/>
            <person name="Dear P."/>
            <person name="Doerig C."/>
            <person name="Gruber A."/>
            <person name="Parkinson J."/>
            <person name="Shirley M."/>
            <person name="Wan K.L."/>
            <person name="Berriman M."/>
            <person name="Tomley F."/>
            <person name="Pain A."/>
        </authorList>
    </citation>
    <scope>NUCLEOTIDE SEQUENCE [LARGE SCALE GENOMIC DNA]</scope>
    <source>
        <strain evidence="3">Houghton</strain>
    </source>
</reference>
<keyword evidence="2" id="KW-0802">TPR repeat</keyword>
<dbReference type="GO" id="GO:0042073">
    <property type="term" value="P:intraciliary transport"/>
    <property type="evidence" value="ECO:0007669"/>
    <property type="project" value="TreeGrafter"/>
</dbReference>
<dbReference type="GO" id="GO:0005879">
    <property type="term" value="C:axonemal microtubule"/>
    <property type="evidence" value="ECO:0007669"/>
    <property type="project" value="TreeGrafter"/>
</dbReference>
<dbReference type="GeneID" id="25383674"/>
<dbReference type="GO" id="GO:0120170">
    <property type="term" value="F:intraciliary transport particle B binding"/>
    <property type="evidence" value="ECO:0007669"/>
    <property type="project" value="TreeGrafter"/>
</dbReference>
<dbReference type="InterPro" id="IPR011990">
    <property type="entry name" value="TPR-like_helical_dom_sf"/>
</dbReference>
<dbReference type="EMBL" id="HG680488">
    <property type="protein sequence ID" value="CDJ27932.1"/>
    <property type="molecule type" value="Genomic_DNA"/>
</dbReference>
<dbReference type="Proteomes" id="UP000030744">
    <property type="component" value="Unassembled WGS sequence"/>
</dbReference>
<evidence type="ECO:0000256" key="2">
    <source>
        <dbReference type="ARBA" id="ARBA00022803"/>
    </source>
</evidence>